<accession>A0A850RLL8</accession>
<protein>
    <submittedName>
        <fullName evidence="2">DUF928 domain-containing protein</fullName>
    </submittedName>
</protein>
<dbReference type="RefSeq" id="WP_176978446.1">
    <property type="nucleotide sequence ID" value="NZ_JABZEO010000043.1"/>
</dbReference>
<dbReference type="AlphaFoldDB" id="A0A850RLL8"/>
<dbReference type="Proteomes" id="UP000592294">
    <property type="component" value="Unassembled WGS sequence"/>
</dbReference>
<proteinExistence type="predicted"/>
<evidence type="ECO:0000256" key="1">
    <source>
        <dbReference type="SAM" id="SignalP"/>
    </source>
</evidence>
<dbReference type="Pfam" id="PF06051">
    <property type="entry name" value="DUF928"/>
    <property type="match status" value="1"/>
</dbReference>
<keyword evidence="3" id="KW-1185">Reference proteome</keyword>
<organism evidence="2 3">
    <name type="scientific">Allochromatium humboldtianum</name>
    <dbReference type="NCBI Taxonomy" id="504901"/>
    <lineage>
        <taxon>Bacteria</taxon>
        <taxon>Pseudomonadati</taxon>
        <taxon>Pseudomonadota</taxon>
        <taxon>Gammaproteobacteria</taxon>
        <taxon>Chromatiales</taxon>
        <taxon>Chromatiaceae</taxon>
        <taxon>Allochromatium</taxon>
    </lineage>
</organism>
<dbReference type="EMBL" id="JABZEO010000043">
    <property type="protein sequence ID" value="NVZ11770.1"/>
    <property type="molecule type" value="Genomic_DNA"/>
</dbReference>
<feature type="signal peptide" evidence="1">
    <location>
        <begin position="1"/>
        <end position="24"/>
    </location>
</feature>
<reference evidence="2 3" key="1">
    <citation type="submission" date="2020-06" db="EMBL/GenBank/DDBJ databases">
        <title>Whole-genome sequence of Allochromatium humboldtianum DSM 21881, type strain.</title>
        <authorList>
            <person name="Kyndt J.A."/>
            <person name="Meyer T.E."/>
        </authorList>
    </citation>
    <scope>NUCLEOTIDE SEQUENCE [LARGE SCALE GENOMIC DNA]</scope>
    <source>
        <strain evidence="2 3">DSM 21881</strain>
    </source>
</reference>
<gene>
    <name evidence="2" type="ORF">HW932_21230</name>
</gene>
<name>A0A850RLL8_9GAMM</name>
<feature type="chain" id="PRO_5033067843" evidence="1">
    <location>
        <begin position="25"/>
        <end position="240"/>
    </location>
</feature>
<evidence type="ECO:0000313" key="3">
    <source>
        <dbReference type="Proteomes" id="UP000592294"/>
    </source>
</evidence>
<comment type="caution">
    <text evidence="2">The sequence shown here is derived from an EMBL/GenBank/DDBJ whole genome shotgun (WGS) entry which is preliminary data.</text>
</comment>
<dbReference type="InterPro" id="IPR010328">
    <property type="entry name" value="DUF928"/>
</dbReference>
<sequence>MKTRHLLRMVLLLPIIAFTAPILAEDQAQEGPIYVPPDIDGQPDRLVGGASRSDTLTPRLTVLSPPTLGLTSHPQPVLYWFLSQDIATPIRLVIMNVADRLDLDRQPPLLELQLERVRAGIHRLALAEHGIALQAGTRYDWSIEFAWSPPAGSEARGDVQPVQVMSRSTLLYQPARTELAAQVSSAAADARPAIYARAGYWYDSLATLQDLIEQMPREPRYLDWRRSLFQQAALERFVSP</sequence>
<keyword evidence="1" id="KW-0732">Signal</keyword>
<evidence type="ECO:0000313" key="2">
    <source>
        <dbReference type="EMBL" id="NVZ11770.1"/>
    </source>
</evidence>